<dbReference type="PDB" id="7W5Z">
    <property type="method" value="EM"/>
    <property type="resolution" value="3.02 A"/>
    <property type="chains" value="FS/fs=1-188"/>
</dbReference>
<evidence type="ECO:0000256" key="3">
    <source>
        <dbReference type="ARBA" id="ARBA00023004"/>
    </source>
</evidence>
<dbReference type="InterPro" id="IPR052950">
    <property type="entry name" value="CISD"/>
</dbReference>
<evidence type="ECO:0007829" key="11">
    <source>
        <dbReference type="PDB" id="7W5Z"/>
    </source>
</evidence>
<feature type="domain" description="Iron-binding zinc finger CDGSH type" evidence="8">
    <location>
        <begin position="121"/>
        <end position="158"/>
    </location>
</feature>
<dbReference type="InterPro" id="IPR018967">
    <property type="entry name" value="FeS-contain_CDGSH-typ"/>
</dbReference>
<feature type="binding site" evidence="15">
    <location>
        <position position="150"/>
    </location>
    <ligand>
        <name>[2Fe-2S] cluster</name>
        <dbReference type="ChEBI" id="CHEBI:190135"/>
        <label>3</label>
    </ligand>
</feature>
<dbReference type="EMDB" id="EMD-16184"/>
<evidence type="ECO:0000259" key="8">
    <source>
        <dbReference type="SMART" id="SM00704"/>
    </source>
</evidence>
<evidence type="ECO:0000256" key="7">
    <source>
        <dbReference type="SAM" id="Phobius"/>
    </source>
</evidence>
<keyword evidence="7" id="KW-0472">Membrane</keyword>
<dbReference type="EMDB" id="EMD-15867"/>
<evidence type="ECO:0000256" key="6">
    <source>
        <dbReference type="SAM" id="MobiDB-lite"/>
    </source>
</evidence>
<evidence type="ECO:0000313" key="9">
    <source>
        <dbReference type="EMBL" id="EAR99385.1"/>
    </source>
</evidence>
<feature type="binding site" evidence="11 12">
    <location>
        <position position="148"/>
    </location>
    <ligand>
        <name>[2Fe-2S] cluster</name>
        <dbReference type="ChEBI" id="CHEBI:190135"/>
        <label>2</label>
    </ligand>
</feature>
<dbReference type="RefSeq" id="XP_001019630.1">
    <property type="nucleotide sequence ID" value="XM_001019630.3"/>
</dbReference>
<dbReference type="InParanoid" id="I7M8P0"/>
<feature type="binding site" evidence="15">
    <location>
        <position position="151"/>
    </location>
    <ligand>
        <name>[2Fe-2S] cluster</name>
        <dbReference type="ChEBI" id="CHEBI:190135"/>
        <label>3</label>
    </ligand>
</feature>
<evidence type="ECO:0000256" key="4">
    <source>
        <dbReference type="ARBA" id="ARBA00023014"/>
    </source>
</evidence>
<dbReference type="PANTHER" id="PTHR46491:SF3">
    <property type="entry name" value="CDGSH IRON-SULFUR DOMAIN-CONTAINING PROTEIN 3, MITOCHONDRIAL"/>
    <property type="match status" value="1"/>
</dbReference>
<dbReference type="PDB" id="8BQS">
    <property type="method" value="EM"/>
    <property type="resolution" value="2.90 A"/>
    <property type="chains" value="EF/Ef=1-188"/>
</dbReference>
<dbReference type="GeneID" id="7829264"/>
<proteinExistence type="evidence at protein level"/>
<reference evidence="12 13" key="4">
    <citation type="journal article" date="2023" name="Nature">
        <title>Structural basis of mitochondrial membrane bending by the I-II-III&lt;sub&gt;2&lt;/sub&gt;-IV&lt;sub&gt;2&lt;/sub&gt; supercomplex.</title>
        <authorList>
            <person name="Muhleip A."/>
            <person name="Flygaard R.K."/>
            <person name="Baradaran R."/>
            <person name="Haapanen O."/>
            <person name="Gruhl T."/>
            <person name="Tobiasson V."/>
            <person name="Marechal A."/>
            <person name="Sharma V."/>
            <person name="Amunts A."/>
        </authorList>
    </citation>
    <scope>STRUCTURE BY ELECTRON MICROSCOPY (2.60 ANGSTROMS) IN COMPLEX WITH [2FE-2S] CLUSTER</scope>
</reference>
<dbReference type="EMDB" id="EMD-34403"/>
<dbReference type="PDB" id="8GYM">
    <property type="method" value="EM"/>
    <property type="resolution" value="2.96 A"/>
    <property type="chains" value="FS/fs=1-188"/>
</dbReference>
<keyword evidence="7" id="KW-1133">Transmembrane helix</keyword>
<feature type="compositionally biased region" description="Pro residues" evidence="6">
    <location>
        <begin position="30"/>
        <end position="39"/>
    </location>
</feature>
<feature type="binding site" evidence="11 12">
    <location>
        <position position="152"/>
    </location>
    <ligand>
        <name>[2Fe-2S] cluster</name>
        <dbReference type="ChEBI" id="CHEBI:190135"/>
        <label>2</label>
    </ligand>
</feature>
<feature type="binding site" evidence="15">
    <location>
        <position position="149"/>
    </location>
    <ligand>
        <name>[2Fe-2S] cluster</name>
        <dbReference type="ChEBI" id="CHEBI:190135"/>
        <label>3</label>
    </ligand>
</feature>
<keyword evidence="3 11" id="KW-0408">Iron</keyword>
<keyword evidence="4 11" id="KW-0411">Iron-sulfur</keyword>
<feature type="binding site" evidence="11 12">
    <location>
        <position position="139"/>
    </location>
    <ligand>
        <name>[2Fe-2S] cluster</name>
        <dbReference type="ChEBI" id="CHEBI:190135"/>
        <label>2</label>
    </ligand>
</feature>
<comment type="cofactor">
    <cofactor evidence="5">
        <name>[2Fe-2S] cluster</name>
        <dbReference type="ChEBI" id="CHEBI:190135"/>
    </cofactor>
</comment>
<feature type="binding site" evidence="11 12">
    <location>
        <position position="114"/>
    </location>
    <ligand>
        <name>[2Fe-2S] cluster</name>
        <dbReference type="ChEBI" id="CHEBI:190135"/>
        <label>1</label>
    </ligand>
</feature>
<dbReference type="eggNOG" id="KOG4605">
    <property type="taxonomic scope" value="Eukaryota"/>
</dbReference>
<dbReference type="SMART" id="SM00704">
    <property type="entry name" value="ZnF_CDGSH"/>
    <property type="match status" value="2"/>
</dbReference>
<reference evidence="11" key="2">
    <citation type="journal article" date="2022" name="Science">
        <title>Structures of &lt;i&gt;Tetrahymena&lt;/i&gt;'s respiratory chain reveal the diversity of eukaryotic core metabolism.</title>
        <authorList>
            <person name="Zhou L."/>
            <person name="Maldonado M."/>
            <person name="Padavannil A."/>
            <person name="Guo F."/>
            <person name="Letts J.A."/>
        </authorList>
    </citation>
    <scope>STRUCTURE BY ELECTRON MICROSCOPY (3.02 ANGSTROMS) IN COMPLEX WITH [2FE-2S] CLUSTER</scope>
</reference>
<keyword evidence="2 11" id="KW-0479">Metal-binding</keyword>
<reference evidence="10" key="1">
    <citation type="journal article" date="2006" name="PLoS Biol.">
        <title>Macronuclear genome sequence of the ciliate Tetrahymena thermophila, a model eukaryote.</title>
        <authorList>
            <person name="Eisen J.A."/>
            <person name="Coyne R.S."/>
            <person name="Wu M."/>
            <person name="Wu D."/>
            <person name="Thiagarajan M."/>
            <person name="Wortman J.R."/>
            <person name="Badger J.H."/>
            <person name="Ren Q."/>
            <person name="Amedeo P."/>
            <person name="Jones K.M."/>
            <person name="Tallon L.J."/>
            <person name="Delcher A.L."/>
            <person name="Salzberg S.L."/>
            <person name="Silva J.C."/>
            <person name="Haas B.J."/>
            <person name="Majoros W.H."/>
            <person name="Farzad M."/>
            <person name="Carlton J.M."/>
            <person name="Smith R.K. Jr."/>
            <person name="Garg J."/>
            <person name="Pearlman R.E."/>
            <person name="Karrer K.M."/>
            <person name="Sun L."/>
            <person name="Manning G."/>
            <person name="Elde N.C."/>
            <person name="Turkewitz A.P."/>
            <person name="Asai D.J."/>
            <person name="Wilkes D.E."/>
            <person name="Wang Y."/>
            <person name="Cai H."/>
            <person name="Collins K."/>
            <person name="Stewart B.A."/>
            <person name="Lee S.R."/>
            <person name="Wilamowska K."/>
            <person name="Weinberg Z."/>
            <person name="Ruzzo W.L."/>
            <person name="Wloga D."/>
            <person name="Gaertig J."/>
            <person name="Frankel J."/>
            <person name="Tsao C.-C."/>
            <person name="Gorovsky M.A."/>
            <person name="Keeling P.J."/>
            <person name="Waller R.F."/>
            <person name="Patron N.J."/>
            <person name="Cherry J.M."/>
            <person name="Stover N.A."/>
            <person name="Krieger C.J."/>
            <person name="del Toro C."/>
            <person name="Ryder H.F."/>
            <person name="Williamson S.C."/>
            <person name="Barbeau R.A."/>
            <person name="Hamilton E.P."/>
            <person name="Orias E."/>
        </authorList>
    </citation>
    <scope>NUCLEOTIDE SEQUENCE [LARGE SCALE GENOMIC DNA]</scope>
    <source>
        <strain evidence="10">SB210</strain>
    </source>
</reference>
<sequence length="188" mass="21449">MSAILKRAAKYKRVSSILCEGEAHLRDPFTPPPVILKPPAPRKDKKPDDITDFPAQKLIPLPESIPYQEGKYRPASIPMVAGFFPYNCYLQQGKVYSWCSCGISQSGPWCDGLCNSVVTRCRPVVFNVSQSGYYKICNCKFSANAPFCNNTHRKMVRYHHQTHRGFYEIWGAALFVLGWVYMGFNYYT</sequence>
<evidence type="ECO:0000256" key="5">
    <source>
        <dbReference type="ARBA" id="ARBA00034078"/>
    </source>
</evidence>
<feature type="domain" description="Iron-binding zinc finger CDGSH type" evidence="8">
    <location>
        <begin position="83"/>
        <end position="120"/>
    </location>
</feature>
<dbReference type="EMDB" id="EMD-32325"/>
<feature type="binding site" evidence="15">
    <location>
        <position position="138"/>
    </location>
    <ligand>
        <name>[2Fe-2S] cluster</name>
        <dbReference type="ChEBI" id="CHEBI:190135"/>
        <label>3</label>
    </ligand>
</feature>
<feature type="binding site" evidence="11 12">
    <location>
        <position position="99"/>
    </location>
    <ligand>
        <name>[2Fe-2S] cluster</name>
        <dbReference type="ChEBI" id="CHEBI:190135"/>
        <label>1</label>
    </ligand>
</feature>
<dbReference type="GO" id="GO:0046872">
    <property type="term" value="F:metal ion binding"/>
    <property type="evidence" value="ECO:0007669"/>
    <property type="project" value="UniProtKB-KW"/>
</dbReference>
<protein>
    <submittedName>
        <fullName evidence="9">Iron-binding zinc finger CDGSH type protein</fullName>
    </submittedName>
</protein>
<feature type="binding site" evidence="11 12">
    <location>
        <position position="137"/>
    </location>
    <ligand>
        <name>[2Fe-2S] cluster</name>
        <dbReference type="ChEBI" id="CHEBI:190135"/>
        <label>2</label>
    </ligand>
</feature>
<keyword evidence="10" id="KW-1185">Reference proteome</keyword>
<feature type="binding site" evidence="11 12">
    <location>
        <position position="138"/>
    </location>
    <ligand>
        <name>[2Fe-2S] cluster</name>
        <dbReference type="ChEBI" id="CHEBI:190135"/>
        <label>2</label>
    </ligand>
</feature>
<reference evidence="14 15" key="3">
    <citation type="journal article" date="2023" name="Nat. Commun.">
        <title>Structures of Tetrahymena thermophila respiratory megacomplexes on the tubular mitochondrial cristae.</title>
        <authorList>
            <person name="Han F."/>
            <person name="Hu Y."/>
            <person name="Wu M."/>
            <person name="He Z."/>
            <person name="Tian H."/>
            <person name="Zhou L."/>
        </authorList>
    </citation>
    <scope>STRUCTURE BY ELECTRON MICROSCOPY (2.96 ANGSTROMS) IN COMPLEX WITH [2FE-2S] CLUSTER</scope>
</reference>
<dbReference type="STRING" id="312017.I7M8P0"/>
<dbReference type="EMDB" id="EMD-34373"/>
<feature type="binding site" evidence="11 12">
    <location>
        <position position="149"/>
    </location>
    <ligand>
        <name>[2Fe-2S] cluster</name>
        <dbReference type="ChEBI" id="CHEBI:190135"/>
        <label>2</label>
    </ligand>
</feature>
<feature type="binding site" evidence="11 12">
    <location>
        <position position="100"/>
    </location>
    <ligand>
        <name>[2Fe-2S] cluster</name>
        <dbReference type="ChEBI" id="CHEBI:190135"/>
        <label>1</label>
    </ligand>
</feature>
<evidence type="ECO:0007829" key="12">
    <source>
        <dbReference type="PDB" id="8B6H"/>
    </source>
</evidence>
<dbReference type="GO" id="GO:0051537">
    <property type="term" value="F:2 iron, 2 sulfur cluster binding"/>
    <property type="evidence" value="ECO:0007669"/>
    <property type="project" value="UniProtKB-KW"/>
</dbReference>
<dbReference type="GO" id="GO:0005739">
    <property type="term" value="C:mitochondrion"/>
    <property type="evidence" value="ECO:0007669"/>
    <property type="project" value="TreeGrafter"/>
</dbReference>
<evidence type="ECO:0000256" key="2">
    <source>
        <dbReference type="ARBA" id="ARBA00022723"/>
    </source>
</evidence>
<dbReference type="HOGENOM" id="CLU_1443583_0_0_1"/>
<dbReference type="OrthoDB" id="298651at2759"/>
<dbReference type="PDB" id="8GZU">
    <property type="method" value="EM"/>
    <property type="resolution" value="4.18 A"/>
    <property type="chains" value="0C/47/FS/fs=1-188"/>
</dbReference>
<accession>I7M8P0</accession>
<evidence type="ECO:0000313" key="10">
    <source>
        <dbReference type="Proteomes" id="UP000009168"/>
    </source>
</evidence>
<dbReference type="Proteomes" id="UP000009168">
    <property type="component" value="Unassembled WGS sequence"/>
</dbReference>
<keyword evidence="1 11" id="KW-0001">2Fe-2S</keyword>
<dbReference type="KEGG" id="tet:TTHERM_00133510"/>
<dbReference type="Gene3D" id="3.40.5.90">
    <property type="entry name" value="CDGSH iron-sulfur domain, mitoNEET-type"/>
    <property type="match status" value="2"/>
</dbReference>
<evidence type="ECO:0000256" key="1">
    <source>
        <dbReference type="ARBA" id="ARBA00022714"/>
    </source>
</evidence>
<feature type="transmembrane region" description="Helical" evidence="7">
    <location>
        <begin position="165"/>
        <end position="184"/>
    </location>
</feature>
<organism evidence="9 10">
    <name type="scientific">Tetrahymena thermophila (strain SB210)</name>
    <dbReference type="NCBI Taxonomy" id="312017"/>
    <lineage>
        <taxon>Eukaryota</taxon>
        <taxon>Sar</taxon>
        <taxon>Alveolata</taxon>
        <taxon>Ciliophora</taxon>
        <taxon>Intramacronucleata</taxon>
        <taxon>Oligohymenophorea</taxon>
        <taxon>Hymenostomatida</taxon>
        <taxon>Tetrahymenina</taxon>
        <taxon>Tetrahymenidae</taxon>
        <taxon>Tetrahymena</taxon>
    </lineage>
</organism>
<feature type="binding site" evidence="12 13">
    <location>
        <position position="111"/>
    </location>
    <ligand>
        <name>[2Fe-2S] cluster</name>
        <dbReference type="ChEBI" id="CHEBI:190135"/>
        <label>1</label>
    </ligand>
</feature>
<feature type="binding site" evidence="12 13">
    <location>
        <position position="112"/>
    </location>
    <ligand>
        <name>[2Fe-2S] cluster</name>
        <dbReference type="ChEBI" id="CHEBI:190135"/>
        <label>1</label>
    </ligand>
</feature>
<feature type="binding site" evidence="11 12">
    <location>
        <position position="110"/>
    </location>
    <ligand>
        <name>[2Fe-2S] cluster</name>
        <dbReference type="ChEBI" id="CHEBI:190135"/>
        <label>1</label>
    </ligand>
</feature>
<feature type="binding site" evidence="11 12">
    <location>
        <position position="151"/>
    </location>
    <ligand>
        <name>[2Fe-2S] cluster</name>
        <dbReference type="ChEBI" id="CHEBI:190135"/>
        <label>2</label>
    </ligand>
</feature>
<evidence type="ECO:0007829" key="13">
    <source>
        <dbReference type="PDB" id="8BQS"/>
    </source>
</evidence>
<feature type="binding site" evidence="11 12">
    <location>
        <position position="101"/>
    </location>
    <ligand>
        <name>[2Fe-2S] cluster</name>
        <dbReference type="ChEBI" id="CHEBI:190135"/>
        <label>1</label>
    </ligand>
</feature>
<dbReference type="AlphaFoldDB" id="I7M8P0"/>
<dbReference type="OMA" id="CKFSANA"/>
<feature type="region of interest" description="Disordered" evidence="6">
    <location>
        <begin position="30"/>
        <end position="52"/>
    </location>
</feature>
<dbReference type="InterPro" id="IPR042216">
    <property type="entry name" value="MitoNEET_CISD"/>
</dbReference>
<dbReference type="EMBL" id="GG662639">
    <property type="protein sequence ID" value="EAR99385.1"/>
    <property type="molecule type" value="Genomic_DNA"/>
</dbReference>
<dbReference type="PDB" id="8B6H">
    <property type="method" value="EM"/>
    <property type="resolution" value="2.60 A"/>
    <property type="chains" value="EF/Ef=1-188"/>
</dbReference>
<keyword evidence="7" id="KW-0812">Transmembrane</keyword>
<keyword evidence="11 12" id="KW-0002">3D-structure</keyword>
<gene>
    <name evidence="9" type="ORF">TTHERM_00133510</name>
</gene>
<name>I7M8P0_TETTS</name>
<dbReference type="PANTHER" id="PTHR46491">
    <property type="entry name" value="CDGSH IRON SULFUR DOMAIN PROTEIN HOMOLOG"/>
    <property type="match status" value="1"/>
</dbReference>
<feature type="binding site" evidence="12 13">
    <location>
        <position position="113"/>
    </location>
    <ligand>
        <name>[2Fe-2S] cluster</name>
        <dbReference type="ChEBI" id="CHEBI:190135"/>
        <label>1</label>
    </ligand>
</feature>
<evidence type="ECO:0007829" key="15">
    <source>
        <dbReference type="PDB" id="8GZU"/>
    </source>
</evidence>
<evidence type="ECO:0007829" key="14">
    <source>
        <dbReference type="PDB" id="8GYM"/>
    </source>
</evidence>